<sequence length="91" mass="9214">MDTRDAHAIANKVAGEAQHLAGSVLGDPATGLAGKAKVLYGKSQQALNNAADATRDNVADKPMTAIGLAAAVGFALGAAWALNRSRTEDRG</sequence>
<evidence type="ECO:0000313" key="2">
    <source>
        <dbReference type="EMBL" id="CAD6545885.1"/>
    </source>
</evidence>
<organism evidence="2 3">
    <name type="scientific">Paraburkholderia hiiakae</name>
    <dbReference type="NCBI Taxonomy" id="1081782"/>
    <lineage>
        <taxon>Bacteria</taxon>
        <taxon>Pseudomonadati</taxon>
        <taxon>Pseudomonadota</taxon>
        <taxon>Betaproteobacteria</taxon>
        <taxon>Burkholderiales</taxon>
        <taxon>Burkholderiaceae</taxon>
        <taxon>Paraburkholderia</taxon>
    </lineage>
</organism>
<name>A0ABM8NVU4_9BURK</name>
<proteinExistence type="predicted"/>
<keyword evidence="3" id="KW-1185">Reference proteome</keyword>
<evidence type="ECO:0000313" key="3">
    <source>
        <dbReference type="Proteomes" id="UP000656319"/>
    </source>
</evidence>
<keyword evidence="1" id="KW-1133">Transmembrane helix</keyword>
<dbReference type="RefSeq" id="WP_201698000.1">
    <property type="nucleotide sequence ID" value="NZ_CAJHCQ010000011.1"/>
</dbReference>
<dbReference type="EMBL" id="CAJHCQ010000011">
    <property type="protein sequence ID" value="CAD6545885.1"/>
    <property type="molecule type" value="Genomic_DNA"/>
</dbReference>
<feature type="transmembrane region" description="Helical" evidence="1">
    <location>
        <begin position="63"/>
        <end position="82"/>
    </location>
</feature>
<protein>
    <recommendedName>
        <fullName evidence="4">CsbD family protein</fullName>
    </recommendedName>
</protein>
<dbReference type="Proteomes" id="UP000656319">
    <property type="component" value="Unassembled WGS sequence"/>
</dbReference>
<gene>
    <name evidence="2" type="ORF">LMG27952_04387</name>
</gene>
<evidence type="ECO:0000256" key="1">
    <source>
        <dbReference type="SAM" id="Phobius"/>
    </source>
</evidence>
<keyword evidence="1" id="KW-0472">Membrane</keyword>
<keyword evidence="1" id="KW-0812">Transmembrane</keyword>
<dbReference type="InterPro" id="IPR036629">
    <property type="entry name" value="YjbJ_sf"/>
</dbReference>
<reference evidence="2 3" key="1">
    <citation type="submission" date="2020-10" db="EMBL/GenBank/DDBJ databases">
        <authorList>
            <person name="Peeters C."/>
        </authorList>
    </citation>
    <scope>NUCLEOTIDE SEQUENCE [LARGE SCALE GENOMIC DNA]</scope>
    <source>
        <strain evidence="2 3">LMG 27952</strain>
    </source>
</reference>
<comment type="caution">
    <text evidence="2">The sequence shown here is derived from an EMBL/GenBank/DDBJ whole genome shotgun (WGS) entry which is preliminary data.</text>
</comment>
<evidence type="ECO:0008006" key="4">
    <source>
        <dbReference type="Google" id="ProtNLM"/>
    </source>
</evidence>
<accession>A0ABM8NVU4</accession>
<dbReference type="SUPFAM" id="SSF69047">
    <property type="entry name" value="Hypothetical protein YjbJ"/>
    <property type="match status" value="1"/>
</dbReference>